<dbReference type="AlphaFoldDB" id="A0A4Y2W7V3"/>
<dbReference type="EMBL" id="BGPR01056310">
    <property type="protein sequence ID" value="GBO32819.1"/>
    <property type="molecule type" value="Genomic_DNA"/>
</dbReference>
<sequence length="58" mass="6320">MQQQPVLPGYDLSSEMDPKSPTTIIVPSLSRVSLLIRQPLIHKLAVPPPPPGGDIEHK</sequence>
<comment type="caution">
    <text evidence="3">The sequence shown here is derived from an EMBL/GenBank/DDBJ whole genome shotgun (WGS) entry which is preliminary data.</text>
</comment>
<evidence type="ECO:0000313" key="4">
    <source>
        <dbReference type="EMBL" id="GBO32819.1"/>
    </source>
</evidence>
<organism evidence="3 5">
    <name type="scientific">Araneus ventricosus</name>
    <name type="common">Orbweaver spider</name>
    <name type="synonym">Epeira ventricosa</name>
    <dbReference type="NCBI Taxonomy" id="182803"/>
    <lineage>
        <taxon>Eukaryota</taxon>
        <taxon>Metazoa</taxon>
        <taxon>Ecdysozoa</taxon>
        <taxon>Arthropoda</taxon>
        <taxon>Chelicerata</taxon>
        <taxon>Arachnida</taxon>
        <taxon>Araneae</taxon>
        <taxon>Araneomorphae</taxon>
        <taxon>Entelegynae</taxon>
        <taxon>Araneoidea</taxon>
        <taxon>Araneidae</taxon>
        <taxon>Araneus</taxon>
    </lineage>
</organism>
<evidence type="ECO:0000313" key="2">
    <source>
        <dbReference type="EMBL" id="GBO32583.1"/>
    </source>
</evidence>
<protein>
    <submittedName>
        <fullName evidence="3">Uncharacterized protein</fullName>
    </submittedName>
</protein>
<dbReference type="EMBL" id="BGPR01056062">
    <property type="protein sequence ID" value="GBO32586.1"/>
    <property type="molecule type" value="Genomic_DNA"/>
</dbReference>
<evidence type="ECO:0000313" key="3">
    <source>
        <dbReference type="EMBL" id="GBO32586.1"/>
    </source>
</evidence>
<dbReference type="EMBL" id="BGPR01056060">
    <property type="protein sequence ID" value="GBO32583.1"/>
    <property type="molecule type" value="Genomic_DNA"/>
</dbReference>
<accession>A0A4Y2W7V3</accession>
<evidence type="ECO:0000313" key="5">
    <source>
        <dbReference type="Proteomes" id="UP000499080"/>
    </source>
</evidence>
<evidence type="ECO:0000256" key="1">
    <source>
        <dbReference type="SAM" id="MobiDB-lite"/>
    </source>
</evidence>
<feature type="non-terminal residue" evidence="3">
    <location>
        <position position="58"/>
    </location>
</feature>
<name>A0A4Y2W7V3_ARAVE</name>
<gene>
    <name evidence="4" type="ORF">AVEN_154238_1</name>
    <name evidence="2" type="ORF">AVEN_169798_1</name>
    <name evidence="3" type="ORF">AVEN_223028_1</name>
</gene>
<dbReference type="Proteomes" id="UP000499080">
    <property type="component" value="Unassembled WGS sequence"/>
</dbReference>
<feature type="region of interest" description="Disordered" evidence="1">
    <location>
        <begin position="1"/>
        <end position="22"/>
    </location>
</feature>
<keyword evidence="5" id="KW-1185">Reference proteome</keyword>
<proteinExistence type="predicted"/>
<reference evidence="3 5" key="1">
    <citation type="journal article" date="2019" name="Sci. Rep.">
        <title>Orb-weaving spider Araneus ventricosus genome elucidates the spidroin gene catalogue.</title>
        <authorList>
            <person name="Kono N."/>
            <person name="Nakamura H."/>
            <person name="Ohtoshi R."/>
            <person name="Moran D.A.P."/>
            <person name="Shinohara A."/>
            <person name="Yoshida Y."/>
            <person name="Fujiwara M."/>
            <person name="Mori M."/>
            <person name="Tomita M."/>
            <person name="Arakawa K."/>
        </authorList>
    </citation>
    <scope>NUCLEOTIDE SEQUENCE [LARGE SCALE GENOMIC DNA]</scope>
</reference>